<proteinExistence type="predicted"/>
<dbReference type="Pfam" id="PF01794">
    <property type="entry name" value="Ferric_reduct"/>
    <property type="match status" value="1"/>
</dbReference>
<sequence>MALSLRSWVANEGSKNILLVVWLTVNAVVFWRTFALYSYGPQYHYLHQILGMGLCVSRASASLLNLNCCLVLLPMCRSLLTHLRGTHKVWARSGRRLLDQSRSFHSACGTAICVFSVIHVSAHLVNAISFSVKFSDEFPSLNMAQYRGQDPRIIILTTVPGVTGVLMVVILFLMFTASTHCIRMSSYEVFWYTHNLFILFYVILMVHAVGGALKYQTNLDTHTPGCMPTNHSSAEDTSTNQERELEDWQQREPICREEAQFQSHFPETWLWVLVPLCVYCTERVCRYIRSRTPVTIVTVLSHPCDVIEVRMLKDGFKAKPGQYVLLNCPSVSSFENHPFTLTMCPTEKKRTFGIHLRVVGDWTERFSQLLFPEVSSGDHILPMMQQRNFPKVCVDGPFGSPSEEVFGYEQSVLIWEG</sequence>
<dbReference type="InterPro" id="IPR000778">
    <property type="entry name" value="Cyt_b245_heavy_chain"/>
</dbReference>
<evidence type="ECO:0000256" key="7">
    <source>
        <dbReference type="SAM" id="Phobius"/>
    </source>
</evidence>
<comment type="catalytic activity">
    <reaction evidence="6">
        <text>NADPH + 2 O2 = 2 superoxide + NADP(+) + H(+)</text>
        <dbReference type="Rhea" id="RHEA:63180"/>
        <dbReference type="ChEBI" id="CHEBI:15378"/>
        <dbReference type="ChEBI" id="CHEBI:15379"/>
        <dbReference type="ChEBI" id="CHEBI:18421"/>
        <dbReference type="ChEBI" id="CHEBI:57783"/>
        <dbReference type="ChEBI" id="CHEBI:58349"/>
    </reaction>
</comment>
<feature type="transmembrane region" description="Helical" evidence="7">
    <location>
        <begin position="59"/>
        <end position="83"/>
    </location>
</feature>
<dbReference type="PANTHER" id="PTHR11972:SF206">
    <property type="entry name" value="NADPH OXIDASE 4"/>
    <property type="match status" value="1"/>
</dbReference>
<evidence type="ECO:0000256" key="2">
    <source>
        <dbReference type="ARBA" id="ARBA00022692"/>
    </source>
</evidence>
<dbReference type="InterPro" id="IPR013130">
    <property type="entry name" value="Fe3_Rdtase_TM_dom"/>
</dbReference>
<dbReference type="PRINTS" id="PR00466">
    <property type="entry name" value="GP91PHOX"/>
</dbReference>
<accession>A0AAV6G485</accession>
<dbReference type="SUPFAM" id="SSF63380">
    <property type="entry name" value="Riboflavin synthase domain-like"/>
    <property type="match status" value="1"/>
</dbReference>
<feature type="transmembrane region" description="Helical" evidence="7">
    <location>
        <begin position="16"/>
        <end position="39"/>
    </location>
</feature>
<dbReference type="PANTHER" id="PTHR11972">
    <property type="entry name" value="NADPH OXIDASE"/>
    <property type="match status" value="1"/>
</dbReference>
<name>A0AAV6G485_9TELE</name>
<dbReference type="GO" id="GO:0016175">
    <property type="term" value="F:superoxide-generating NAD(P)H oxidase activity"/>
    <property type="evidence" value="ECO:0007669"/>
    <property type="project" value="TreeGrafter"/>
</dbReference>
<feature type="transmembrane region" description="Helical" evidence="7">
    <location>
        <begin position="189"/>
        <end position="213"/>
    </location>
</feature>
<keyword evidence="10" id="KW-1185">Reference proteome</keyword>
<dbReference type="GO" id="GO:0043020">
    <property type="term" value="C:NADPH oxidase complex"/>
    <property type="evidence" value="ECO:0007669"/>
    <property type="project" value="TreeGrafter"/>
</dbReference>
<feature type="transmembrane region" description="Helical" evidence="7">
    <location>
        <begin position="152"/>
        <end position="177"/>
    </location>
</feature>
<keyword evidence="2 7" id="KW-0812">Transmembrane</keyword>
<evidence type="ECO:0000256" key="6">
    <source>
        <dbReference type="ARBA" id="ARBA00049908"/>
    </source>
</evidence>
<dbReference type="InterPro" id="IPR050369">
    <property type="entry name" value="RBOH/FRE"/>
</dbReference>
<dbReference type="EMBL" id="JADWDJ010000015">
    <property type="protein sequence ID" value="KAG5269848.1"/>
    <property type="molecule type" value="Genomic_DNA"/>
</dbReference>
<dbReference type="AlphaFoldDB" id="A0AAV6G485"/>
<protein>
    <recommendedName>
        <fullName evidence="8">FAD-binding FR-type domain-containing protein</fullName>
    </recommendedName>
</protein>
<evidence type="ECO:0000256" key="1">
    <source>
        <dbReference type="ARBA" id="ARBA00004141"/>
    </source>
</evidence>
<gene>
    <name evidence="9" type="ORF">AALO_G00206880</name>
</gene>
<evidence type="ECO:0000313" key="9">
    <source>
        <dbReference type="EMBL" id="KAG5269848.1"/>
    </source>
</evidence>
<dbReference type="Gene3D" id="2.40.30.10">
    <property type="entry name" value="Translation factors"/>
    <property type="match status" value="1"/>
</dbReference>
<evidence type="ECO:0000259" key="8">
    <source>
        <dbReference type="PROSITE" id="PS51384"/>
    </source>
</evidence>
<evidence type="ECO:0000256" key="5">
    <source>
        <dbReference type="ARBA" id="ARBA00023136"/>
    </source>
</evidence>
<feature type="transmembrane region" description="Helical" evidence="7">
    <location>
        <begin position="104"/>
        <end position="132"/>
    </location>
</feature>
<reference evidence="9" key="1">
    <citation type="submission" date="2020-10" db="EMBL/GenBank/DDBJ databases">
        <title>Chromosome-scale genome assembly of the Allis shad, Alosa alosa.</title>
        <authorList>
            <person name="Margot Z."/>
            <person name="Christophe K."/>
            <person name="Cabau C."/>
            <person name="Louis A."/>
            <person name="Berthelot C."/>
            <person name="Parey E."/>
            <person name="Roest Crollius H."/>
            <person name="Montfort J."/>
            <person name="Robinson-Rechavi M."/>
            <person name="Bucao C."/>
            <person name="Bouchez O."/>
            <person name="Gislard M."/>
            <person name="Lluch J."/>
            <person name="Milhes M."/>
            <person name="Lampietro C."/>
            <person name="Lopez Roques C."/>
            <person name="Donnadieu C."/>
            <person name="Braasch I."/>
            <person name="Desvignes T."/>
            <person name="Postlethwait J."/>
            <person name="Bobe J."/>
            <person name="Guiguen Y."/>
        </authorList>
    </citation>
    <scope>NUCLEOTIDE SEQUENCE</scope>
    <source>
        <strain evidence="9">M-15738</strain>
        <tissue evidence="9">Blood</tissue>
    </source>
</reference>
<organism evidence="9 10">
    <name type="scientific">Alosa alosa</name>
    <name type="common">allis shad</name>
    <dbReference type="NCBI Taxonomy" id="278164"/>
    <lineage>
        <taxon>Eukaryota</taxon>
        <taxon>Metazoa</taxon>
        <taxon>Chordata</taxon>
        <taxon>Craniata</taxon>
        <taxon>Vertebrata</taxon>
        <taxon>Euteleostomi</taxon>
        <taxon>Actinopterygii</taxon>
        <taxon>Neopterygii</taxon>
        <taxon>Teleostei</taxon>
        <taxon>Clupei</taxon>
        <taxon>Clupeiformes</taxon>
        <taxon>Clupeoidei</taxon>
        <taxon>Clupeidae</taxon>
        <taxon>Alosa</taxon>
    </lineage>
</organism>
<dbReference type="Pfam" id="PF08022">
    <property type="entry name" value="FAD_binding_8"/>
    <property type="match status" value="1"/>
</dbReference>
<dbReference type="FunFam" id="2.40.30.10:FF:000183">
    <property type="entry name" value="NADPH oxidase 4"/>
    <property type="match status" value="1"/>
</dbReference>
<dbReference type="PROSITE" id="PS51384">
    <property type="entry name" value="FAD_FR"/>
    <property type="match status" value="1"/>
</dbReference>
<comment type="subcellular location">
    <subcellularLocation>
        <location evidence="1">Membrane</location>
        <topology evidence="1">Multi-pass membrane protein</topology>
    </subcellularLocation>
</comment>
<keyword evidence="4" id="KW-0560">Oxidoreductase</keyword>
<comment type="caution">
    <text evidence="9">The sequence shown here is derived from an EMBL/GenBank/DDBJ whole genome shotgun (WGS) entry which is preliminary data.</text>
</comment>
<dbReference type="GO" id="GO:0006952">
    <property type="term" value="P:defense response"/>
    <property type="evidence" value="ECO:0007669"/>
    <property type="project" value="TreeGrafter"/>
</dbReference>
<dbReference type="CDD" id="cd06186">
    <property type="entry name" value="NOX_Duox_like_FAD_NADP"/>
    <property type="match status" value="1"/>
</dbReference>
<dbReference type="InterPro" id="IPR017938">
    <property type="entry name" value="Riboflavin_synthase-like_b-brl"/>
</dbReference>
<keyword evidence="5 7" id="KW-0472">Membrane</keyword>
<evidence type="ECO:0000313" key="10">
    <source>
        <dbReference type="Proteomes" id="UP000823561"/>
    </source>
</evidence>
<dbReference type="GO" id="GO:0042554">
    <property type="term" value="P:superoxide anion generation"/>
    <property type="evidence" value="ECO:0007669"/>
    <property type="project" value="TreeGrafter"/>
</dbReference>
<dbReference type="InterPro" id="IPR017927">
    <property type="entry name" value="FAD-bd_FR_type"/>
</dbReference>
<dbReference type="Proteomes" id="UP000823561">
    <property type="component" value="Chromosome 15"/>
</dbReference>
<keyword evidence="3 7" id="KW-1133">Transmembrane helix</keyword>
<evidence type="ECO:0000256" key="4">
    <source>
        <dbReference type="ARBA" id="ARBA00023002"/>
    </source>
</evidence>
<evidence type="ECO:0000256" key="3">
    <source>
        <dbReference type="ARBA" id="ARBA00022989"/>
    </source>
</evidence>
<dbReference type="InterPro" id="IPR013112">
    <property type="entry name" value="FAD-bd_8"/>
</dbReference>
<feature type="domain" description="FAD-binding FR-type" evidence="8">
    <location>
        <begin position="289"/>
        <end position="404"/>
    </location>
</feature>